<organism evidence="1">
    <name type="scientific">marine sediment metagenome</name>
    <dbReference type="NCBI Taxonomy" id="412755"/>
    <lineage>
        <taxon>unclassified sequences</taxon>
        <taxon>metagenomes</taxon>
        <taxon>ecological metagenomes</taxon>
    </lineage>
</organism>
<protein>
    <submittedName>
        <fullName evidence="1">Uncharacterized protein</fullName>
    </submittedName>
</protein>
<accession>X0Z3Q3</accession>
<dbReference type="AlphaFoldDB" id="X0Z3Q3"/>
<reference evidence="1" key="1">
    <citation type="journal article" date="2014" name="Front. Microbiol.">
        <title>High frequency of phylogenetically diverse reductive dehalogenase-homologous genes in deep subseafloor sedimentary metagenomes.</title>
        <authorList>
            <person name="Kawai M."/>
            <person name="Futagami T."/>
            <person name="Toyoda A."/>
            <person name="Takaki Y."/>
            <person name="Nishi S."/>
            <person name="Hori S."/>
            <person name="Arai W."/>
            <person name="Tsubouchi T."/>
            <person name="Morono Y."/>
            <person name="Uchiyama I."/>
            <person name="Ito T."/>
            <person name="Fujiyama A."/>
            <person name="Inagaki F."/>
            <person name="Takami H."/>
        </authorList>
    </citation>
    <scope>NUCLEOTIDE SEQUENCE</scope>
    <source>
        <strain evidence="1">Expedition CK06-06</strain>
    </source>
</reference>
<evidence type="ECO:0000313" key="1">
    <source>
        <dbReference type="EMBL" id="GAG55053.1"/>
    </source>
</evidence>
<dbReference type="EMBL" id="BART01003295">
    <property type="protein sequence ID" value="GAG55053.1"/>
    <property type="molecule type" value="Genomic_DNA"/>
</dbReference>
<proteinExistence type="predicted"/>
<name>X0Z3Q3_9ZZZZ</name>
<gene>
    <name evidence="1" type="ORF">S01H4_09237</name>
</gene>
<sequence>MKGQDPEKAKYPTAFHLRGSLSAGNAARLLPLNLLRVMAASTDIIDVQRS</sequence>
<comment type="caution">
    <text evidence="1">The sequence shown here is derived from an EMBL/GenBank/DDBJ whole genome shotgun (WGS) entry which is preliminary data.</text>
</comment>